<reference evidence="1 2" key="1">
    <citation type="submission" date="2017-08" db="EMBL/GenBank/DDBJ databases">
        <title>Draft genome sequences of 64 type strains of genus Staph aureus.</title>
        <authorList>
            <person name="Cole K."/>
            <person name="Golubchik T."/>
            <person name="Russell J."/>
            <person name="Foster D."/>
            <person name="Llewelyn M."/>
            <person name="Wilson D."/>
            <person name="Crook D."/>
            <person name="Paul J."/>
        </authorList>
    </citation>
    <scope>NUCLEOTIDE SEQUENCE [LARGE SCALE GENOMIC DNA]</scope>
    <source>
        <strain evidence="1 2">DSM 29875</strain>
    </source>
</reference>
<gene>
    <name evidence="1" type="ORF">CD039_04460</name>
</gene>
<protein>
    <submittedName>
        <fullName evidence="1">Heptaprenyl pyrophosphate synthase subunit A</fullName>
    </submittedName>
</protein>
<name>A0A2K4FGF8_9STAP</name>
<accession>A0A2K4FGF8</accession>
<dbReference type="OrthoDB" id="2411143at2"/>
<dbReference type="Pfam" id="PF22538">
    <property type="entry name" value="HexPS-like"/>
    <property type="match status" value="1"/>
</dbReference>
<dbReference type="Proteomes" id="UP000242712">
    <property type="component" value="Unassembled WGS sequence"/>
</dbReference>
<dbReference type="GeneID" id="98297596"/>
<organism evidence="1 2">
    <name type="scientific">Staphylococcus argensis</name>
    <dbReference type="NCBI Taxonomy" id="1607738"/>
    <lineage>
        <taxon>Bacteria</taxon>
        <taxon>Bacillati</taxon>
        <taxon>Bacillota</taxon>
        <taxon>Bacilli</taxon>
        <taxon>Bacillales</taxon>
        <taxon>Staphylococcaceae</taxon>
        <taxon>Staphylococcus</taxon>
    </lineage>
</organism>
<evidence type="ECO:0000313" key="2">
    <source>
        <dbReference type="Proteomes" id="UP000242712"/>
    </source>
</evidence>
<comment type="caution">
    <text evidence="1">The sequence shown here is derived from an EMBL/GenBank/DDBJ whole genome shotgun (WGS) entry which is preliminary data.</text>
</comment>
<dbReference type="AlphaFoldDB" id="A0A2K4FGF8"/>
<dbReference type="RefSeq" id="WP_103371300.1">
    <property type="nucleotide sequence ID" value="NZ_CBCRVO010000001.1"/>
</dbReference>
<dbReference type="Gene3D" id="1.20.120.1450">
    <property type="match status" value="1"/>
</dbReference>
<proteinExistence type="predicted"/>
<dbReference type="EMBL" id="PPPX01000001">
    <property type="protein sequence ID" value="POA10005.1"/>
    <property type="molecule type" value="Genomic_DNA"/>
</dbReference>
<evidence type="ECO:0000313" key="1">
    <source>
        <dbReference type="EMBL" id="POA10005.1"/>
    </source>
</evidence>
<sequence length="185" mass="21321">MDSTYNLLDQQIKERLKGVNTYEPIDYNQSLGQLLDQYDIPVQAKLACLAIDTAMRHLDSITNKHLSKNAILIGDLLSAHFYTLLAELNEPQFQQQISSAIVRINELKSSIHQRVLSNEALLQAILTIESEFPMITLKYFSPHVDYEQVNQQIVTDLKAYHPSYLSQYSREELDTMLQELEARHI</sequence>
<keyword evidence="2" id="KW-1185">Reference proteome</keyword>